<feature type="domain" description="Ubiquitin-like protease family profile" evidence="6">
    <location>
        <begin position="142"/>
        <end position="351"/>
    </location>
</feature>
<keyword evidence="2 7" id="KW-0645">Protease</keyword>
<dbReference type="OrthoDB" id="1295285at2759"/>
<keyword evidence="4" id="KW-0788">Thiol protease</keyword>
<dbReference type="InterPro" id="IPR003653">
    <property type="entry name" value="Peptidase_C48_C"/>
</dbReference>
<evidence type="ECO:0000313" key="7">
    <source>
        <dbReference type="EMBL" id="PWA38852.1"/>
    </source>
</evidence>
<dbReference type="PANTHER" id="PTHR12606:SF151">
    <property type="entry name" value="UBIQUITIN-LIKE PROTEASE FAMILY PROFILE DOMAIN-CONTAINING PROTEIN"/>
    <property type="match status" value="1"/>
</dbReference>
<gene>
    <name evidence="7" type="ORF">CTI12_AA560930</name>
</gene>
<dbReference type="Pfam" id="PF02902">
    <property type="entry name" value="Peptidase_C48"/>
    <property type="match status" value="1"/>
</dbReference>
<evidence type="ECO:0000313" key="8">
    <source>
        <dbReference type="Proteomes" id="UP000245207"/>
    </source>
</evidence>
<organism evidence="7 8">
    <name type="scientific">Artemisia annua</name>
    <name type="common">Sweet wormwood</name>
    <dbReference type="NCBI Taxonomy" id="35608"/>
    <lineage>
        <taxon>Eukaryota</taxon>
        <taxon>Viridiplantae</taxon>
        <taxon>Streptophyta</taxon>
        <taxon>Embryophyta</taxon>
        <taxon>Tracheophyta</taxon>
        <taxon>Spermatophyta</taxon>
        <taxon>Magnoliopsida</taxon>
        <taxon>eudicotyledons</taxon>
        <taxon>Gunneridae</taxon>
        <taxon>Pentapetalae</taxon>
        <taxon>asterids</taxon>
        <taxon>campanulids</taxon>
        <taxon>Asterales</taxon>
        <taxon>Asteraceae</taxon>
        <taxon>Asteroideae</taxon>
        <taxon>Anthemideae</taxon>
        <taxon>Artemisiinae</taxon>
        <taxon>Artemisia</taxon>
    </lineage>
</organism>
<evidence type="ECO:0000256" key="3">
    <source>
        <dbReference type="ARBA" id="ARBA00022801"/>
    </source>
</evidence>
<keyword evidence="8" id="KW-1185">Reference proteome</keyword>
<sequence>MEKGHSKSFSNKHFEISRSQPTWRVINERIDEHMGADVTHVDADPALSPIPEDLVIDVDMHMDDGIKTVKIPFERERKKSRHLCDPYTPPPPTTPRRSKKCRPRSRMYKSMMQTLIGSDGNDLQLEPWVEQLTRPEGSLAGMVNPHPEITLLLRSKKEMKFQLPWVDGDFFNRFWVGLVGKDRNRRGWLYDWHIDSWFMYIWNFRPQDADWVMVGPYFNAQLLSRDVPLYYAEGITYGVPWSDENVEKVYFPINEPKIHWALGVLHLRSGVVTIYDSLHGPDEEGKKWWDTWMEHFAAVIPPYLEEADVMAKKNIDPKSYSITFRYEEDVPVQSGYYGDCGIWVMIFLYRLTHNIPLMVDDPATFALAYREQLIAFF</sequence>
<evidence type="ECO:0000259" key="6">
    <source>
        <dbReference type="PROSITE" id="PS50600"/>
    </source>
</evidence>
<dbReference type="PROSITE" id="PS50600">
    <property type="entry name" value="ULP_PROTEASE"/>
    <property type="match status" value="1"/>
</dbReference>
<evidence type="ECO:0000256" key="4">
    <source>
        <dbReference type="ARBA" id="ARBA00022807"/>
    </source>
</evidence>
<feature type="region of interest" description="Disordered" evidence="5">
    <location>
        <begin position="80"/>
        <end position="103"/>
    </location>
</feature>
<dbReference type="Gene3D" id="3.40.395.10">
    <property type="entry name" value="Adenoviral Proteinase, Chain A"/>
    <property type="match status" value="1"/>
</dbReference>
<dbReference type="GO" id="GO:0006508">
    <property type="term" value="P:proteolysis"/>
    <property type="evidence" value="ECO:0007669"/>
    <property type="project" value="UniProtKB-KW"/>
</dbReference>
<dbReference type="SUPFAM" id="SSF54001">
    <property type="entry name" value="Cysteine proteinases"/>
    <property type="match status" value="1"/>
</dbReference>
<name>A0A2U1KQ29_ARTAN</name>
<comment type="similarity">
    <text evidence="1">Belongs to the peptidase C48 family.</text>
</comment>
<dbReference type="PANTHER" id="PTHR12606">
    <property type="entry name" value="SENTRIN/SUMO-SPECIFIC PROTEASE"/>
    <property type="match status" value="1"/>
</dbReference>
<accession>A0A2U1KQ29</accession>
<evidence type="ECO:0000256" key="2">
    <source>
        <dbReference type="ARBA" id="ARBA00022670"/>
    </source>
</evidence>
<dbReference type="GO" id="GO:0005634">
    <property type="term" value="C:nucleus"/>
    <property type="evidence" value="ECO:0007669"/>
    <property type="project" value="TreeGrafter"/>
</dbReference>
<dbReference type="AlphaFoldDB" id="A0A2U1KQ29"/>
<dbReference type="GO" id="GO:0016926">
    <property type="term" value="P:protein desumoylation"/>
    <property type="evidence" value="ECO:0007669"/>
    <property type="project" value="TreeGrafter"/>
</dbReference>
<evidence type="ECO:0000256" key="1">
    <source>
        <dbReference type="ARBA" id="ARBA00005234"/>
    </source>
</evidence>
<protein>
    <submittedName>
        <fullName evidence="7">Ulp1 protease family, C-terminal catalytic domain-containing protein</fullName>
    </submittedName>
</protein>
<dbReference type="Proteomes" id="UP000245207">
    <property type="component" value="Unassembled WGS sequence"/>
</dbReference>
<proteinExistence type="inferred from homology"/>
<comment type="caution">
    <text evidence="7">The sequence shown here is derived from an EMBL/GenBank/DDBJ whole genome shotgun (WGS) entry which is preliminary data.</text>
</comment>
<keyword evidence="3" id="KW-0378">Hydrolase</keyword>
<evidence type="ECO:0000256" key="5">
    <source>
        <dbReference type="SAM" id="MobiDB-lite"/>
    </source>
</evidence>
<reference evidence="7 8" key="1">
    <citation type="journal article" date="2018" name="Mol. Plant">
        <title>The genome of Artemisia annua provides insight into the evolution of Asteraceae family and artemisinin biosynthesis.</title>
        <authorList>
            <person name="Shen Q."/>
            <person name="Zhang L."/>
            <person name="Liao Z."/>
            <person name="Wang S."/>
            <person name="Yan T."/>
            <person name="Shi P."/>
            <person name="Liu M."/>
            <person name="Fu X."/>
            <person name="Pan Q."/>
            <person name="Wang Y."/>
            <person name="Lv Z."/>
            <person name="Lu X."/>
            <person name="Zhang F."/>
            <person name="Jiang W."/>
            <person name="Ma Y."/>
            <person name="Chen M."/>
            <person name="Hao X."/>
            <person name="Li L."/>
            <person name="Tang Y."/>
            <person name="Lv G."/>
            <person name="Zhou Y."/>
            <person name="Sun X."/>
            <person name="Brodelius P.E."/>
            <person name="Rose J.K.C."/>
            <person name="Tang K."/>
        </authorList>
    </citation>
    <scope>NUCLEOTIDE SEQUENCE [LARGE SCALE GENOMIC DNA]</scope>
    <source>
        <strain evidence="8">cv. Huhao1</strain>
        <tissue evidence="7">Leaf</tissue>
    </source>
</reference>
<dbReference type="EMBL" id="PKPP01015207">
    <property type="protein sequence ID" value="PWA38852.1"/>
    <property type="molecule type" value="Genomic_DNA"/>
</dbReference>
<dbReference type="GO" id="GO:0016929">
    <property type="term" value="F:deSUMOylase activity"/>
    <property type="evidence" value="ECO:0007669"/>
    <property type="project" value="TreeGrafter"/>
</dbReference>
<dbReference type="InterPro" id="IPR038765">
    <property type="entry name" value="Papain-like_cys_pep_sf"/>
</dbReference>